<keyword evidence="8" id="KW-1185">Reference proteome</keyword>
<dbReference type="InterPro" id="IPR036909">
    <property type="entry name" value="Cyt_c-like_dom_sf"/>
</dbReference>
<dbReference type="Pfam" id="PF13442">
    <property type="entry name" value="Cytochrome_CBB3"/>
    <property type="match status" value="1"/>
</dbReference>
<comment type="caution">
    <text evidence="7">The sequence shown here is derived from an EMBL/GenBank/DDBJ whole genome shotgun (WGS) entry which is preliminary data.</text>
</comment>
<reference evidence="7 8" key="1">
    <citation type="submission" date="2023-04" db="EMBL/GenBank/DDBJ databases">
        <title>Luteimonas sp. M1R5S18.</title>
        <authorList>
            <person name="Sun J.-Q."/>
        </authorList>
    </citation>
    <scope>NUCLEOTIDE SEQUENCE [LARGE SCALE GENOMIC DNA]</scope>
    <source>
        <strain evidence="7 8">M1R5S18</strain>
    </source>
</reference>
<evidence type="ECO:0000256" key="2">
    <source>
        <dbReference type="ARBA" id="ARBA00022723"/>
    </source>
</evidence>
<organism evidence="7 8">
    <name type="scientific">Luteimonas rhizosphaericola</name>
    <dbReference type="NCBI Taxonomy" id="3042024"/>
    <lineage>
        <taxon>Bacteria</taxon>
        <taxon>Pseudomonadati</taxon>
        <taxon>Pseudomonadota</taxon>
        <taxon>Gammaproteobacteria</taxon>
        <taxon>Lysobacterales</taxon>
        <taxon>Lysobacteraceae</taxon>
        <taxon>Luteimonas</taxon>
    </lineage>
</organism>
<dbReference type="InterPro" id="IPR011041">
    <property type="entry name" value="Quinoprot_gluc/sorb_DH_b-prop"/>
</dbReference>
<dbReference type="InterPro" id="IPR012938">
    <property type="entry name" value="Glc/Sorbosone_DH"/>
</dbReference>
<accession>A0ABT6JES2</accession>
<evidence type="ECO:0000256" key="5">
    <source>
        <dbReference type="SAM" id="SignalP"/>
    </source>
</evidence>
<keyword evidence="1 4" id="KW-0349">Heme</keyword>
<dbReference type="PANTHER" id="PTHR19328:SF75">
    <property type="entry name" value="ALDOSE SUGAR DEHYDROGENASE YLII"/>
    <property type="match status" value="1"/>
</dbReference>
<dbReference type="PANTHER" id="PTHR19328">
    <property type="entry name" value="HEDGEHOG-INTERACTING PROTEIN"/>
    <property type="match status" value="1"/>
</dbReference>
<dbReference type="SUPFAM" id="SSF50952">
    <property type="entry name" value="Soluble quinoprotein glucose dehydrogenase"/>
    <property type="match status" value="1"/>
</dbReference>
<feature type="chain" id="PRO_5047058376" evidence="5">
    <location>
        <begin position="24"/>
        <end position="497"/>
    </location>
</feature>
<sequence>MPDVRRSSSVAPTLLLGVLAAVAAPAAAQTDAATLYQRNCASCHGEGRQGTGLGPPLSPATYRYGGTRADIARVIANGIASQGMPSFAPTLSAAEIGAIAELLPARDADRAPDDEEAPAAEEAPAREFDAVPGVHDTLDYAVRVELFADGLETVWSMAFLDADTVLVSERPGRLRVVRRGVLQPQPVTGVPGVYVHEHRWNQAGLFDIALDPDYGRNGWIYLSYAHPLDATGPEGGRLAMTRVVRGRLSGNAWVDQETVYEADHAHYGEPFWHFGGRLAFDPQGRLYLSVGDRGAQELSREPGRPSGKIHRLQPGAAPPVDNPFHGRADALATVFSLGHRNPQGMAFEPGTGRLWATEHGPRGGDELNLVRRGGDYGWPVVSHGINYDGTVLTPDRRADGVEQPAWFWRPSIGVSGLAFYDGDRFPLWRGKALVTALAPRQLRLLTLDGDRVQHEEVLLTTRGRPYEPMVGPDGAIYLVTDDPGQILRLTAEQERPQ</sequence>
<keyword evidence="2 4" id="KW-0479">Metal-binding</keyword>
<dbReference type="Pfam" id="PF07995">
    <property type="entry name" value="GSDH"/>
    <property type="match status" value="1"/>
</dbReference>
<dbReference type="RefSeq" id="WP_280599211.1">
    <property type="nucleotide sequence ID" value="NZ_JARXRN010000016.1"/>
</dbReference>
<keyword evidence="3 4" id="KW-0408">Iron</keyword>
<evidence type="ECO:0000259" key="6">
    <source>
        <dbReference type="PROSITE" id="PS51007"/>
    </source>
</evidence>
<keyword evidence="5" id="KW-0732">Signal</keyword>
<evidence type="ECO:0000256" key="3">
    <source>
        <dbReference type="ARBA" id="ARBA00023004"/>
    </source>
</evidence>
<name>A0ABT6JES2_9GAMM</name>
<proteinExistence type="predicted"/>
<feature type="domain" description="Cytochrome c" evidence="6">
    <location>
        <begin position="27"/>
        <end position="107"/>
    </location>
</feature>
<evidence type="ECO:0000256" key="4">
    <source>
        <dbReference type="PROSITE-ProRule" id="PRU00433"/>
    </source>
</evidence>
<dbReference type="EMBL" id="JARXRN010000016">
    <property type="protein sequence ID" value="MDH5829181.1"/>
    <property type="molecule type" value="Genomic_DNA"/>
</dbReference>
<evidence type="ECO:0000313" key="8">
    <source>
        <dbReference type="Proteomes" id="UP001156831"/>
    </source>
</evidence>
<dbReference type="Gene3D" id="2.120.10.30">
    <property type="entry name" value="TolB, C-terminal domain"/>
    <property type="match status" value="1"/>
</dbReference>
<gene>
    <name evidence="7" type="ORF">QFW80_01435</name>
</gene>
<dbReference type="InterPro" id="IPR009056">
    <property type="entry name" value="Cyt_c-like_dom"/>
</dbReference>
<evidence type="ECO:0000313" key="7">
    <source>
        <dbReference type="EMBL" id="MDH5829181.1"/>
    </source>
</evidence>
<dbReference type="Gene3D" id="1.10.760.10">
    <property type="entry name" value="Cytochrome c-like domain"/>
    <property type="match status" value="1"/>
</dbReference>
<dbReference type="SUPFAM" id="SSF46626">
    <property type="entry name" value="Cytochrome c"/>
    <property type="match status" value="1"/>
</dbReference>
<dbReference type="Proteomes" id="UP001156831">
    <property type="component" value="Unassembled WGS sequence"/>
</dbReference>
<evidence type="ECO:0000256" key="1">
    <source>
        <dbReference type="ARBA" id="ARBA00022617"/>
    </source>
</evidence>
<protein>
    <submittedName>
        <fullName evidence="7">PQQ-dependent sugar dehydrogenase</fullName>
    </submittedName>
</protein>
<feature type="signal peptide" evidence="5">
    <location>
        <begin position="1"/>
        <end position="23"/>
    </location>
</feature>
<dbReference type="InterPro" id="IPR011042">
    <property type="entry name" value="6-blade_b-propeller_TolB-like"/>
</dbReference>
<dbReference type="PROSITE" id="PS51007">
    <property type="entry name" value="CYTC"/>
    <property type="match status" value="1"/>
</dbReference>